<evidence type="ECO:0000313" key="1">
    <source>
        <dbReference type="EMBL" id="OAA53871.1"/>
    </source>
</evidence>
<keyword evidence="1" id="KW-0808">Transferase</keyword>
<dbReference type="EMBL" id="AZHB01000032">
    <property type="protein sequence ID" value="OAA53871.1"/>
    <property type="molecule type" value="Genomic_DNA"/>
</dbReference>
<dbReference type="AlphaFoldDB" id="A0A167M3F5"/>
<dbReference type="Gene3D" id="3.40.630.30">
    <property type="match status" value="1"/>
</dbReference>
<dbReference type="SUPFAM" id="SSF55729">
    <property type="entry name" value="Acyl-CoA N-acyltransferases (Nat)"/>
    <property type="match status" value="1"/>
</dbReference>
<name>A0A167M3F5_CORFA</name>
<proteinExistence type="predicted"/>
<protein>
    <submittedName>
        <fullName evidence="1">Acyl-CoA N-acyltransferase</fullName>
    </submittedName>
</protein>
<dbReference type="Proteomes" id="UP000076744">
    <property type="component" value="Unassembled WGS sequence"/>
</dbReference>
<dbReference type="GeneID" id="30024865"/>
<keyword evidence="2" id="KW-1185">Reference proteome</keyword>
<evidence type="ECO:0000313" key="2">
    <source>
        <dbReference type="Proteomes" id="UP000076744"/>
    </source>
</evidence>
<keyword evidence="1" id="KW-0012">Acyltransferase</keyword>
<dbReference type="RefSeq" id="XP_018700640.1">
    <property type="nucleotide sequence ID" value="XM_018852176.1"/>
</dbReference>
<reference evidence="1 2" key="1">
    <citation type="journal article" date="2016" name="Genome Biol. Evol.">
        <title>Divergent and convergent evolution of fungal pathogenicity.</title>
        <authorList>
            <person name="Shang Y."/>
            <person name="Xiao G."/>
            <person name="Zheng P."/>
            <person name="Cen K."/>
            <person name="Zhan S."/>
            <person name="Wang C."/>
        </authorList>
    </citation>
    <scope>NUCLEOTIDE SEQUENCE [LARGE SCALE GENOMIC DNA]</scope>
    <source>
        <strain evidence="1 2">ARSEF 2679</strain>
    </source>
</reference>
<gene>
    <name evidence="1" type="ORF">ISF_08573</name>
</gene>
<dbReference type="InterPro" id="IPR016181">
    <property type="entry name" value="Acyl_CoA_acyltransferase"/>
</dbReference>
<sequence>MIPRILRKIFGRKTTEAPEGLGVPDVALPEGFALVHATEKLSAWRQASSDPTNDLFAFNPPNVVSLVGMPLWQELQENLDLVQYQRLVIDERWDEIVGYAYCVPFFCPGLAMVLDCAATDAPLRPVDLVRRWAVFGLPDGGLGTMLFRGVRQAFARSGKAAMAKHAPWTEDQTQELATGIATLSQTPNALCGIHVAVKPGFHHQGIAEVLLDSFKSIARERDLATVVFPVSLTNRSLFDTSFREYFHWSKDNPYRSNLSWLVDDTPHQRMDRNGKPVMPFDPWLRTHLERGGNLVKVASHSMQTSLPVDKWMPFMKKAYKYSQPNDAAYPWQADGDVDGSKLDGISPAPGLPEPLKWNQDKKLLEYKDKDVWILHGV</sequence>
<organism evidence="1 2">
    <name type="scientific">Cordyceps fumosorosea (strain ARSEF 2679)</name>
    <name type="common">Isaria fumosorosea</name>
    <dbReference type="NCBI Taxonomy" id="1081104"/>
    <lineage>
        <taxon>Eukaryota</taxon>
        <taxon>Fungi</taxon>
        <taxon>Dikarya</taxon>
        <taxon>Ascomycota</taxon>
        <taxon>Pezizomycotina</taxon>
        <taxon>Sordariomycetes</taxon>
        <taxon>Hypocreomycetidae</taxon>
        <taxon>Hypocreales</taxon>
        <taxon>Cordycipitaceae</taxon>
        <taxon>Cordyceps</taxon>
    </lineage>
</organism>
<dbReference type="GO" id="GO:0016746">
    <property type="term" value="F:acyltransferase activity"/>
    <property type="evidence" value="ECO:0007669"/>
    <property type="project" value="UniProtKB-KW"/>
</dbReference>
<dbReference type="OrthoDB" id="5333917at2759"/>
<comment type="caution">
    <text evidence="1">The sequence shown here is derived from an EMBL/GenBank/DDBJ whole genome shotgun (WGS) entry which is preliminary data.</text>
</comment>
<accession>A0A167M3F5</accession>